<feature type="transmembrane region" description="Helical" evidence="2">
    <location>
        <begin position="89"/>
        <end position="110"/>
    </location>
</feature>
<proteinExistence type="predicted"/>
<evidence type="ECO:0000256" key="2">
    <source>
        <dbReference type="SAM" id="Phobius"/>
    </source>
</evidence>
<keyword evidence="4" id="KW-1185">Reference proteome</keyword>
<protein>
    <recommendedName>
        <fullName evidence="5">PH (Pleckstrin Homology) domain-containing protein</fullName>
    </recommendedName>
</protein>
<dbReference type="OrthoDB" id="199424at2"/>
<dbReference type="Proteomes" id="UP000247727">
    <property type="component" value="Unassembled WGS sequence"/>
</dbReference>
<name>A0A318U0M6_9RHOB</name>
<comment type="caution">
    <text evidence="3">The sequence shown here is derived from an EMBL/GenBank/DDBJ whole genome shotgun (WGS) entry which is preliminary data.</text>
</comment>
<gene>
    <name evidence="3" type="ORF">C8J30_103168</name>
</gene>
<evidence type="ECO:0000313" key="4">
    <source>
        <dbReference type="Proteomes" id="UP000247727"/>
    </source>
</evidence>
<reference evidence="3 4" key="1">
    <citation type="submission" date="2018-06" db="EMBL/GenBank/DDBJ databases">
        <title>Genomic Encyclopedia of Type Strains, Phase III (KMG-III): the genomes of soil and plant-associated and newly described type strains.</title>
        <authorList>
            <person name="Whitman W."/>
        </authorList>
    </citation>
    <scope>NUCLEOTIDE SEQUENCE [LARGE SCALE GENOMIC DNA]</scope>
    <source>
        <strain evidence="3 4">JA737</strain>
    </source>
</reference>
<keyword evidence="2" id="KW-1133">Transmembrane helix</keyword>
<evidence type="ECO:0000313" key="3">
    <source>
        <dbReference type="EMBL" id="PYF11072.1"/>
    </source>
</evidence>
<evidence type="ECO:0000256" key="1">
    <source>
        <dbReference type="SAM" id="MobiDB-lite"/>
    </source>
</evidence>
<feature type="transmembrane region" description="Helical" evidence="2">
    <location>
        <begin position="59"/>
        <end position="83"/>
    </location>
</feature>
<feature type="region of interest" description="Disordered" evidence="1">
    <location>
        <begin position="1"/>
        <end position="36"/>
    </location>
</feature>
<evidence type="ECO:0008006" key="5">
    <source>
        <dbReference type="Google" id="ProtNLM"/>
    </source>
</evidence>
<dbReference type="RefSeq" id="WP_110804856.1">
    <property type="nucleotide sequence ID" value="NZ_QJTK01000003.1"/>
</dbReference>
<keyword evidence="2" id="KW-0472">Membrane</keyword>
<dbReference type="EMBL" id="QJTK01000003">
    <property type="protein sequence ID" value="PYF11072.1"/>
    <property type="molecule type" value="Genomic_DNA"/>
</dbReference>
<organism evidence="3 4">
    <name type="scientific">Rhodobacter viridis</name>
    <dbReference type="NCBI Taxonomy" id="1054202"/>
    <lineage>
        <taxon>Bacteria</taxon>
        <taxon>Pseudomonadati</taxon>
        <taxon>Pseudomonadota</taxon>
        <taxon>Alphaproteobacteria</taxon>
        <taxon>Rhodobacterales</taxon>
        <taxon>Rhodobacter group</taxon>
        <taxon>Rhodobacter</taxon>
    </lineage>
</organism>
<keyword evidence="2" id="KW-0812">Transmembrane</keyword>
<accession>A0A318U0M6</accession>
<sequence>MRPPRATPRGTEAAPRPTGPRALSETPHDPTSVPEGWEGIMVPGERILWRGRPIARVRWLRVGIMAAFGLAFAGFAVFWMVMAARSGDWFWAFGLIHFSVGLGLAVVSILEERMRLQDTFYTLSDRAAYVASRTLLKGRRLDTYPITAALELGLRGGDKAGDVVFGTRSRWTISGLRAVEVGFLDITGAPEVFAILRNAREALR</sequence>
<dbReference type="AlphaFoldDB" id="A0A318U0M6"/>